<dbReference type="SUPFAM" id="SSF89796">
    <property type="entry name" value="CoA-transferase family III (CaiB/BaiF)"/>
    <property type="match status" value="1"/>
</dbReference>
<dbReference type="Gene3D" id="3.40.50.10540">
    <property type="entry name" value="Crotonobetainyl-coa:carnitine coa-transferase, domain 1"/>
    <property type="match status" value="1"/>
</dbReference>
<dbReference type="EMBL" id="CP053069">
    <property type="protein sequence ID" value="QJR10861.1"/>
    <property type="molecule type" value="Genomic_DNA"/>
</dbReference>
<keyword evidence="2" id="KW-1185">Reference proteome</keyword>
<organism evidence="1 2">
    <name type="scientific">Usitatibacter rugosus</name>
    <dbReference type="NCBI Taxonomy" id="2732067"/>
    <lineage>
        <taxon>Bacteria</taxon>
        <taxon>Pseudomonadati</taxon>
        <taxon>Pseudomonadota</taxon>
        <taxon>Betaproteobacteria</taxon>
        <taxon>Nitrosomonadales</taxon>
        <taxon>Usitatibacteraceae</taxon>
        <taxon>Usitatibacter</taxon>
    </lineage>
</organism>
<dbReference type="InterPro" id="IPR003673">
    <property type="entry name" value="CoA-Trfase_fam_III"/>
</dbReference>
<keyword evidence="1" id="KW-0808">Transferase</keyword>
<dbReference type="PANTHER" id="PTHR48228:SF5">
    <property type="entry name" value="ALPHA-METHYLACYL-COA RACEMASE"/>
    <property type="match status" value="1"/>
</dbReference>
<proteinExistence type="predicted"/>
<dbReference type="Pfam" id="PF02515">
    <property type="entry name" value="CoA_transf_3"/>
    <property type="match status" value="1"/>
</dbReference>
<dbReference type="PANTHER" id="PTHR48228">
    <property type="entry name" value="SUCCINYL-COA--D-CITRAMALATE COA-TRANSFERASE"/>
    <property type="match status" value="1"/>
</dbReference>
<reference evidence="1 2" key="1">
    <citation type="submission" date="2020-04" db="EMBL/GenBank/DDBJ databases">
        <title>Usitatibacter rugosus gen. nov., sp. nov. and Usitatibacter palustris sp. nov., novel members of Usitatibacteraceae fam. nov. within the order Nitrosomonadales isolated from soil.</title>
        <authorList>
            <person name="Huber K.J."/>
            <person name="Neumann-Schaal M."/>
            <person name="Geppert A."/>
            <person name="Luckner M."/>
            <person name="Wanner G."/>
            <person name="Overmann J."/>
        </authorList>
    </citation>
    <scope>NUCLEOTIDE SEQUENCE [LARGE SCALE GENOMIC DNA]</scope>
    <source>
        <strain evidence="1 2">0125_3</strain>
    </source>
</reference>
<gene>
    <name evidence="1" type="primary">fldA</name>
    <name evidence="1" type="ORF">DSM104443_01931</name>
</gene>
<dbReference type="InterPro" id="IPR044855">
    <property type="entry name" value="CoA-Trfase_III_dom3_sf"/>
</dbReference>
<evidence type="ECO:0000313" key="2">
    <source>
        <dbReference type="Proteomes" id="UP000501534"/>
    </source>
</evidence>
<dbReference type="GO" id="GO:0043785">
    <property type="term" value="F:cinnamoyl-CoA:phenyllactate CoA-transferase activity"/>
    <property type="evidence" value="ECO:0007669"/>
    <property type="project" value="UniProtKB-EC"/>
</dbReference>
<dbReference type="Proteomes" id="UP000501534">
    <property type="component" value="Chromosome"/>
</dbReference>
<dbReference type="AlphaFoldDB" id="A0A6M4GU63"/>
<evidence type="ECO:0000313" key="1">
    <source>
        <dbReference type="EMBL" id="QJR10861.1"/>
    </source>
</evidence>
<dbReference type="InterPro" id="IPR050509">
    <property type="entry name" value="CoA-transferase_III"/>
</dbReference>
<sequence>MALNLPGPAACSRLRDLGASVVKVEPPRGDPMELYCPAWYARLHDDIAVRKLDLKEEADRRAMDELLLRADLFVTAQRPSALARLGLGAGALAERFPKLCHVAITGHPPPDEEVPGHDLTYLAQAGLLTPPTLPATLYADMAGAERAVSTALALIIARDRRRPSQAAYVPLSDAANWLALPRDYGLTTPGAMVGGALAGYNIYAAKRGWVAVAALEPHFAAALAEAFGFERLTIDRAATVFATEDADHWEAWARPRDLPIVALRTASLPES</sequence>
<dbReference type="Gene3D" id="3.30.1540.10">
    <property type="entry name" value="formyl-coa transferase, domain 3"/>
    <property type="match status" value="1"/>
</dbReference>
<dbReference type="InterPro" id="IPR023606">
    <property type="entry name" value="CoA-Trfase_III_dom_1_sf"/>
</dbReference>
<name>A0A6M4GU63_9PROT</name>
<accession>A0A6M4GU63</accession>
<protein>
    <submittedName>
        <fullName evidence="1">Cinnamoyl-CoA:phenyllactate CoA-transferase</fullName>
        <ecNumber evidence="1">2.8.3.17</ecNumber>
    </submittedName>
</protein>
<dbReference type="KEGG" id="uru:DSM104443_01931"/>
<dbReference type="EC" id="2.8.3.17" evidence="1"/>